<keyword evidence="2" id="KW-1185">Reference proteome</keyword>
<name>A0A7R7XDE0_9EURO</name>
<dbReference type="KEGG" id="apuu:APUU_12185S"/>
<proteinExistence type="predicted"/>
<accession>A0A7R7XDE0</accession>
<gene>
    <name evidence="1" type="ORF">APUU_12185S</name>
</gene>
<dbReference type="GeneID" id="64969362"/>
<dbReference type="OrthoDB" id="4499640at2759"/>
<evidence type="ECO:0000313" key="1">
    <source>
        <dbReference type="EMBL" id="BCS19357.1"/>
    </source>
</evidence>
<dbReference type="Proteomes" id="UP000654913">
    <property type="component" value="Chromosome 1"/>
</dbReference>
<evidence type="ECO:0000313" key="2">
    <source>
        <dbReference type="Proteomes" id="UP000654913"/>
    </source>
</evidence>
<dbReference type="EMBL" id="AP024443">
    <property type="protein sequence ID" value="BCS19357.1"/>
    <property type="molecule type" value="Genomic_DNA"/>
</dbReference>
<organism evidence="1 2">
    <name type="scientific">Aspergillus puulaauensis</name>
    <dbReference type="NCBI Taxonomy" id="1220207"/>
    <lineage>
        <taxon>Eukaryota</taxon>
        <taxon>Fungi</taxon>
        <taxon>Dikarya</taxon>
        <taxon>Ascomycota</taxon>
        <taxon>Pezizomycotina</taxon>
        <taxon>Eurotiomycetes</taxon>
        <taxon>Eurotiomycetidae</taxon>
        <taxon>Eurotiales</taxon>
        <taxon>Aspergillaceae</taxon>
        <taxon>Aspergillus</taxon>
    </lineage>
</organism>
<sequence>MRSSVAFQLPSWYLPRPEPQVNESTAHFVSLDGSQPDTLIDAGCHFFAVHFTKIAGLVQNLSQHPPNPRGSHGPISHRFRFVAKRDPANSCSRHLGIVDTDTADAKPTGLYSPTQHEVRCFEIWLRAAYRLVVPFQSLEDLRDLYDLASQFCCHSWMGPYLDWLLPNIVDSEFWFGMRNPDLRVSHVRIAEDTKSRLLYHDALTILSVELDDHDPDKEAHLSAYLDGRTVSLAKAVSERRRWCVTTAKSQLAKICQAFSSWIENQRSGSHYKVAIAVQELSTLRDMPVNRSSPTTPKPVTEIMFLFKIVDVLNRLKAHRLGFLEEEPTVMDMVNDLRKFAKRKQLNGMKLDRYSKFEIITSEVWEEDIDFIFGPQIQTSM</sequence>
<reference evidence="1" key="1">
    <citation type="submission" date="2021-01" db="EMBL/GenBank/DDBJ databases">
        <authorList>
            <consortium name="Aspergillus puulaauensis MK2 genome sequencing consortium"/>
            <person name="Kazuki M."/>
            <person name="Futagami T."/>
        </authorList>
    </citation>
    <scope>NUCLEOTIDE SEQUENCE</scope>
    <source>
        <strain evidence="1">MK2</strain>
    </source>
</reference>
<reference evidence="1" key="2">
    <citation type="submission" date="2021-02" db="EMBL/GenBank/DDBJ databases">
        <title>Aspergillus puulaauensis MK2 genome sequence.</title>
        <authorList>
            <person name="Futagami T."/>
            <person name="Mori K."/>
            <person name="Kadooka C."/>
            <person name="Tanaka T."/>
        </authorList>
    </citation>
    <scope>NUCLEOTIDE SEQUENCE</scope>
    <source>
        <strain evidence="1">MK2</strain>
    </source>
</reference>
<dbReference type="AlphaFoldDB" id="A0A7R7XDE0"/>
<dbReference type="RefSeq" id="XP_041551551.1">
    <property type="nucleotide sequence ID" value="XM_041698358.1"/>
</dbReference>
<protein>
    <submittedName>
        <fullName evidence="1">Uncharacterized protein</fullName>
    </submittedName>
</protein>